<feature type="compositionally biased region" description="Basic and acidic residues" evidence="5">
    <location>
        <begin position="170"/>
        <end position="195"/>
    </location>
</feature>
<reference evidence="7 8" key="1">
    <citation type="submission" date="2019-12" db="EMBL/GenBank/DDBJ databases">
        <title>Genomic-based taxomic classification of the family Erythrobacteraceae.</title>
        <authorList>
            <person name="Xu L."/>
        </authorList>
    </citation>
    <scope>NUCLEOTIDE SEQUENCE [LARGE SCALE GENOMIC DNA]</scope>
    <source>
        <strain evidence="7 8">MCCC 1A09962</strain>
    </source>
</reference>
<dbReference type="InterPro" id="IPR006665">
    <property type="entry name" value="OmpA-like"/>
</dbReference>
<feature type="domain" description="OmpA-like" evidence="6">
    <location>
        <begin position="64"/>
        <end position="187"/>
    </location>
</feature>
<evidence type="ECO:0000256" key="2">
    <source>
        <dbReference type="ARBA" id="ARBA00023136"/>
    </source>
</evidence>
<dbReference type="OrthoDB" id="9814546at2"/>
<keyword evidence="3" id="KW-0998">Cell outer membrane</keyword>
<comment type="caution">
    <text evidence="7">The sequence shown here is derived from an EMBL/GenBank/DDBJ whole genome shotgun (WGS) entry which is preliminary data.</text>
</comment>
<evidence type="ECO:0000256" key="4">
    <source>
        <dbReference type="PROSITE-ProRule" id="PRU00473"/>
    </source>
</evidence>
<dbReference type="PRINTS" id="PR01021">
    <property type="entry name" value="OMPADOMAIN"/>
</dbReference>
<evidence type="ECO:0000313" key="8">
    <source>
        <dbReference type="Proteomes" id="UP000433104"/>
    </source>
</evidence>
<gene>
    <name evidence="7" type="ORF">GRI38_11860</name>
</gene>
<dbReference type="AlphaFoldDB" id="A0A844ZIB0"/>
<dbReference type="RefSeq" id="WP_160684166.1">
    <property type="nucleotide sequence ID" value="NZ_WTYW01000003.1"/>
</dbReference>
<dbReference type="SUPFAM" id="SSF103088">
    <property type="entry name" value="OmpA-like"/>
    <property type="match status" value="1"/>
</dbReference>
<sequence>MRSRAATALILTTAFSLSLSACNRDRERDGPLIGGEEQIEEEPVPEDQPRKSIFRDDLQQPELEPELLEPLTVTVPFGDADAAMSEEALTELRQALDSEQFESGGTIVLRGHTDSAGRDAANLRASQRRAERVGEWLIDSGVDAERITIIAMGEQNPVEPNALPDGTPNEEGRAANRRVEVTFEVPEGARVRQDEPQVGDAPALMQDQAL</sequence>
<dbReference type="Proteomes" id="UP000433104">
    <property type="component" value="Unassembled WGS sequence"/>
</dbReference>
<evidence type="ECO:0000259" key="6">
    <source>
        <dbReference type="PROSITE" id="PS51123"/>
    </source>
</evidence>
<accession>A0A844ZIB0</accession>
<keyword evidence="2 4" id="KW-0472">Membrane</keyword>
<dbReference type="PROSITE" id="PS51257">
    <property type="entry name" value="PROKAR_LIPOPROTEIN"/>
    <property type="match status" value="1"/>
</dbReference>
<name>A0A844ZIB0_9SPHN</name>
<feature type="region of interest" description="Disordered" evidence="5">
    <location>
        <begin position="25"/>
        <end position="55"/>
    </location>
</feature>
<organism evidence="7 8">
    <name type="scientific">Parapontixanthobacter aurantiacus</name>
    <dbReference type="NCBI Taxonomy" id="1463599"/>
    <lineage>
        <taxon>Bacteria</taxon>
        <taxon>Pseudomonadati</taxon>
        <taxon>Pseudomonadota</taxon>
        <taxon>Alphaproteobacteria</taxon>
        <taxon>Sphingomonadales</taxon>
        <taxon>Erythrobacteraceae</taxon>
        <taxon>Parapontixanthobacter</taxon>
    </lineage>
</organism>
<comment type="subcellular location">
    <subcellularLocation>
        <location evidence="1">Cell outer membrane</location>
    </subcellularLocation>
</comment>
<keyword evidence="8" id="KW-1185">Reference proteome</keyword>
<evidence type="ECO:0000313" key="7">
    <source>
        <dbReference type="EMBL" id="MXO86720.1"/>
    </source>
</evidence>
<evidence type="ECO:0000256" key="5">
    <source>
        <dbReference type="SAM" id="MobiDB-lite"/>
    </source>
</evidence>
<feature type="region of interest" description="Disordered" evidence="5">
    <location>
        <begin position="155"/>
        <end position="210"/>
    </location>
</feature>
<dbReference type="Gene3D" id="3.30.1330.60">
    <property type="entry name" value="OmpA-like domain"/>
    <property type="match status" value="1"/>
</dbReference>
<protein>
    <submittedName>
        <fullName evidence="7">OmpA family protein</fullName>
    </submittedName>
</protein>
<dbReference type="InterPro" id="IPR050330">
    <property type="entry name" value="Bact_OuterMem_StrucFunc"/>
</dbReference>
<dbReference type="GO" id="GO:0009279">
    <property type="term" value="C:cell outer membrane"/>
    <property type="evidence" value="ECO:0007669"/>
    <property type="project" value="UniProtKB-SubCell"/>
</dbReference>
<dbReference type="EMBL" id="WTYW01000003">
    <property type="protein sequence ID" value="MXO86720.1"/>
    <property type="molecule type" value="Genomic_DNA"/>
</dbReference>
<evidence type="ECO:0000256" key="1">
    <source>
        <dbReference type="ARBA" id="ARBA00004442"/>
    </source>
</evidence>
<evidence type="ECO:0000256" key="3">
    <source>
        <dbReference type="ARBA" id="ARBA00023237"/>
    </source>
</evidence>
<proteinExistence type="predicted"/>
<dbReference type="PANTHER" id="PTHR30329:SF21">
    <property type="entry name" value="LIPOPROTEIN YIAD-RELATED"/>
    <property type="match status" value="1"/>
</dbReference>
<dbReference type="InterPro" id="IPR006664">
    <property type="entry name" value="OMP_bac"/>
</dbReference>
<dbReference type="PROSITE" id="PS51123">
    <property type="entry name" value="OMPA_2"/>
    <property type="match status" value="1"/>
</dbReference>
<dbReference type="Pfam" id="PF00691">
    <property type="entry name" value="OmpA"/>
    <property type="match status" value="1"/>
</dbReference>
<dbReference type="CDD" id="cd07185">
    <property type="entry name" value="OmpA_C-like"/>
    <property type="match status" value="1"/>
</dbReference>
<dbReference type="InterPro" id="IPR036737">
    <property type="entry name" value="OmpA-like_sf"/>
</dbReference>
<dbReference type="PANTHER" id="PTHR30329">
    <property type="entry name" value="STATOR ELEMENT OF FLAGELLAR MOTOR COMPLEX"/>
    <property type="match status" value="1"/>
</dbReference>